<dbReference type="RefSeq" id="WP_380800321.1">
    <property type="nucleotide sequence ID" value="NZ_JBHUIV010000007.1"/>
</dbReference>
<gene>
    <name evidence="1" type="ORF">ACFSKV_03190</name>
</gene>
<dbReference type="PANTHER" id="PTHR42923">
    <property type="entry name" value="PROTOPORPHYRINOGEN OXIDASE"/>
    <property type="match status" value="1"/>
</dbReference>
<proteinExistence type="predicted"/>
<dbReference type="InterPro" id="IPR050464">
    <property type="entry name" value="Zeta_carotene_desat/Oxidored"/>
</dbReference>
<dbReference type="Gene3D" id="3.50.50.60">
    <property type="entry name" value="FAD/NAD(P)-binding domain"/>
    <property type="match status" value="1"/>
</dbReference>
<accession>A0ABW5B5W9</accession>
<dbReference type="Proteomes" id="UP001597414">
    <property type="component" value="Unassembled WGS sequence"/>
</dbReference>
<comment type="caution">
    <text evidence="1">The sequence shown here is derived from an EMBL/GenBank/DDBJ whole genome shotgun (WGS) entry which is preliminary data.</text>
</comment>
<keyword evidence="2" id="KW-1185">Reference proteome</keyword>
<dbReference type="Pfam" id="PF13450">
    <property type="entry name" value="NAD_binding_8"/>
    <property type="match status" value="1"/>
</dbReference>
<dbReference type="EMBL" id="JBHUIV010000007">
    <property type="protein sequence ID" value="MFD2200556.1"/>
    <property type="molecule type" value="Genomic_DNA"/>
</dbReference>
<organism evidence="1 2">
    <name type="scientific">Shivajiella indica</name>
    <dbReference type="NCBI Taxonomy" id="872115"/>
    <lineage>
        <taxon>Bacteria</taxon>
        <taxon>Pseudomonadati</taxon>
        <taxon>Bacteroidota</taxon>
        <taxon>Cytophagia</taxon>
        <taxon>Cytophagales</taxon>
        <taxon>Cyclobacteriaceae</taxon>
        <taxon>Shivajiella</taxon>
    </lineage>
</organism>
<dbReference type="PANTHER" id="PTHR42923:SF46">
    <property type="entry name" value="AMINE OXIDASE"/>
    <property type="match status" value="1"/>
</dbReference>
<reference evidence="2" key="1">
    <citation type="journal article" date="2019" name="Int. J. Syst. Evol. Microbiol.">
        <title>The Global Catalogue of Microorganisms (GCM) 10K type strain sequencing project: providing services to taxonomists for standard genome sequencing and annotation.</title>
        <authorList>
            <consortium name="The Broad Institute Genomics Platform"/>
            <consortium name="The Broad Institute Genome Sequencing Center for Infectious Disease"/>
            <person name="Wu L."/>
            <person name="Ma J."/>
        </authorList>
    </citation>
    <scope>NUCLEOTIDE SEQUENCE [LARGE SCALE GENOMIC DNA]</scope>
    <source>
        <strain evidence="2">KCTC 19812</strain>
    </source>
</reference>
<dbReference type="InterPro" id="IPR036188">
    <property type="entry name" value="FAD/NAD-bd_sf"/>
</dbReference>
<evidence type="ECO:0000313" key="1">
    <source>
        <dbReference type="EMBL" id="MFD2200556.1"/>
    </source>
</evidence>
<evidence type="ECO:0000313" key="2">
    <source>
        <dbReference type="Proteomes" id="UP001597414"/>
    </source>
</evidence>
<protein>
    <submittedName>
        <fullName evidence="1">NAD(P)-binding protein</fullName>
    </submittedName>
</protein>
<sequence>MESSKKKIIILGGGMASLSAAYELTDYEGWQNHYEITLYQVGWRLGGKTATGRGPCDRIEEHGIHILQGWYDTTFRLLRSVYDERKKEGLAPGSPLQDLFKDGLIANNTTLMTEFIPELGKWCNWPLIFPETTEQPGIGGPLPMWAVIRKGIALTLEMLLGSPYAKNESSLIKWVLDHFFPDYKTGSSSTLETKEGCMPSLFKPLAGLIGSSVKKEFNEIIEELEKDGKADGGNTHKKHSLILRILERYVKHIEKEGLPYKEGETPARHIALGICFAYYNLKGVLKDVYNPETRQFDFDKINNYDYREWLGLQGAPQWLVDSVIVRFFYTGTFANLVNENGGAVAAGTALQFFAKSVGYKGSFVYQMVYGTGEVMVMPMYEVLKHRGVQFKFFHKIQQVHYAEGGSIESISYAEQVQLAVPEYNPVKKIMNDKLSAWPAEPLYEQLNPEDAKKLISGKVNLEDPWADWTDYKQGQLQKGIDFDEVILGIPVGTLKTICSEIIEKDERWKLMAENVKTTPTQSAQLWFLPSLEELGFDRASWGLPPKNGAPNVVVYQNPMYSWLDSSLVLPNENWPAAQKPKFLAYFTGPYLLRKPLPPFTDHGYQSSENERLKTAFEQWLYDNAAWFWPKGATYLYPQGLNFQLLADIENSPDGYTRYSNQFFRANVRPTDHYTLSVPNSAIYRLKADASGFDNMFLCGDWIDFGGNVGYIDGTIQSGQQAAQALRSKMQLGGHKEIWATLHSGTV</sequence>
<dbReference type="SUPFAM" id="SSF51905">
    <property type="entry name" value="FAD/NAD(P)-binding domain"/>
    <property type="match status" value="1"/>
</dbReference>
<name>A0ABW5B5W9_9BACT</name>